<dbReference type="NCBIfam" id="NF006251">
    <property type="entry name" value="PRK08392.1"/>
    <property type="match status" value="1"/>
</dbReference>
<proteinExistence type="predicted"/>
<dbReference type="KEGG" id="tprf:A3L09_02925"/>
<dbReference type="Gene3D" id="3.20.20.140">
    <property type="entry name" value="Metal-dependent hydrolases"/>
    <property type="match status" value="1"/>
</dbReference>
<dbReference type="Proteomes" id="UP000250179">
    <property type="component" value="Chromosome"/>
</dbReference>
<evidence type="ECO:0000313" key="2">
    <source>
        <dbReference type="EMBL" id="ASJ03704.1"/>
    </source>
</evidence>
<dbReference type="SUPFAM" id="SSF89550">
    <property type="entry name" value="PHP domain-like"/>
    <property type="match status" value="1"/>
</dbReference>
<dbReference type="InterPro" id="IPR003141">
    <property type="entry name" value="Pol/His_phosphatase_N"/>
</dbReference>
<dbReference type="GeneID" id="33319330"/>
<name>A0A2Z2MIN9_THEPR</name>
<dbReference type="OrthoDB" id="9968at2157"/>
<dbReference type="EMBL" id="CP014862">
    <property type="protein sequence ID" value="ASJ03704.1"/>
    <property type="molecule type" value="Genomic_DNA"/>
</dbReference>
<dbReference type="PANTHER" id="PTHR36928">
    <property type="entry name" value="PHOSPHATASE YCDX-RELATED"/>
    <property type="match status" value="1"/>
</dbReference>
<dbReference type="Pfam" id="PF02811">
    <property type="entry name" value="PHP"/>
    <property type="match status" value="1"/>
</dbReference>
<reference evidence="2 3" key="1">
    <citation type="submission" date="2016-03" db="EMBL/GenBank/DDBJ databases">
        <title>Complete genome sequence of Thermococcus profundus strain DT5432.</title>
        <authorList>
            <person name="Oger P.M."/>
        </authorList>
    </citation>
    <scope>NUCLEOTIDE SEQUENCE [LARGE SCALE GENOMIC DNA]</scope>
    <source>
        <strain evidence="2 3">DT 5432</strain>
    </source>
</reference>
<accession>A0A2Z2MIN9</accession>
<dbReference type="GO" id="GO:0005829">
    <property type="term" value="C:cytosol"/>
    <property type="evidence" value="ECO:0007669"/>
    <property type="project" value="TreeGrafter"/>
</dbReference>
<sequence length="218" mass="24182">MLAFPHDTHTHTVYSDGVGGIADNIASAEEKGFSLLGITDHSHYLGPRSFNRYVREVKRWGEESGITVLAGVEGNIVPGGTDVPDWMVEKLDYVIASVHEWLDEPGEYVELVKAALMDENVDVIGHFGANFPHIGFPSNEELKEILELAEANGKAFEISSRYRVPDLEFVKECVRRGIKLTFASDAHTPRRVGDVGWSEKIFLKAGGRKEDLLFGDLL</sequence>
<protein>
    <recommendedName>
        <fullName evidence="1">Polymerase/histidinol phosphatase N-terminal domain-containing protein</fullName>
    </recommendedName>
</protein>
<dbReference type="InterPro" id="IPR050243">
    <property type="entry name" value="PHP_phosphatase"/>
</dbReference>
<dbReference type="PANTHER" id="PTHR36928:SF1">
    <property type="entry name" value="PHOSPHATASE YCDX-RELATED"/>
    <property type="match status" value="1"/>
</dbReference>
<keyword evidence="3" id="KW-1185">Reference proteome</keyword>
<dbReference type="InterPro" id="IPR004013">
    <property type="entry name" value="PHP_dom"/>
</dbReference>
<dbReference type="AlphaFoldDB" id="A0A2Z2MIN9"/>
<dbReference type="SMART" id="SM00481">
    <property type="entry name" value="POLIIIAc"/>
    <property type="match status" value="1"/>
</dbReference>
<gene>
    <name evidence="2" type="ORF">A3L09_02925</name>
</gene>
<organism evidence="2 3">
    <name type="scientific">Thermococcus profundus</name>
    <dbReference type="NCBI Taxonomy" id="49899"/>
    <lineage>
        <taxon>Archaea</taxon>
        <taxon>Methanobacteriati</taxon>
        <taxon>Methanobacteriota</taxon>
        <taxon>Thermococci</taxon>
        <taxon>Thermococcales</taxon>
        <taxon>Thermococcaceae</taxon>
        <taxon>Thermococcus</taxon>
    </lineage>
</organism>
<feature type="domain" description="Polymerase/histidinol phosphatase N-terminal" evidence="1">
    <location>
        <begin position="6"/>
        <end position="78"/>
    </location>
</feature>
<dbReference type="RefSeq" id="WP_088858964.1">
    <property type="nucleotide sequence ID" value="NZ_CP014862.1"/>
</dbReference>
<dbReference type="GO" id="GO:0008270">
    <property type="term" value="F:zinc ion binding"/>
    <property type="evidence" value="ECO:0007669"/>
    <property type="project" value="TreeGrafter"/>
</dbReference>
<evidence type="ECO:0000259" key="1">
    <source>
        <dbReference type="SMART" id="SM00481"/>
    </source>
</evidence>
<dbReference type="GO" id="GO:0042578">
    <property type="term" value="F:phosphoric ester hydrolase activity"/>
    <property type="evidence" value="ECO:0007669"/>
    <property type="project" value="TreeGrafter"/>
</dbReference>
<evidence type="ECO:0000313" key="3">
    <source>
        <dbReference type="Proteomes" id="UP000250179"/>
    </source>
</evidence>
<dbReference type="InterPro" id="IPR016195">
    <property type="entry name" value="Pol/histidinol_Pase-like"/>
</dbReference>